<keyword evidence="5" id="KW-1185">Reference proteome</keyword>
<feature type="domain" description="Carbohydrate kinase PfkB" evidence="3">
    <location>
        <begin position="1"/>
        <end position="284"/>
    </location>
</feature>
<evidence type="ECO:0000256" key="2">
    <source>
        <dbReference type="ARBA" id="ARBA00022777"/>
    </source>
</evidence>
<dbReference type="GO" id="GO:0006796">
    <property type="term" value="P:phosphate-containing compound metabolic process"/>
    <property type="evidence" value="ECO:0007669"/>
    <property type="project" value="UniProtKB-ARBA"/>
</dbReference>
<dbReference type="EMBL" id="SNXZ01000011">
    <property type="protein sequence ID" value="TDP89956.1"/>
    <property type="molecule type" value="Genomic_DNA"/>
</dbReference>
<dbReference type="SUPFAM" id="SSF53613">
    <property type="entry name" value="Ribokinase-like"/>
    <property type="match status" value="1"/>
</dbReference>
<evidence type="ECO:0000313" key="5">
    <source>
        <dbReference type="Proteomes" id="UP000295444"/>
    </source>
</evidence>
<dbReference type="PANTHER" id="PTHR10584:SF166">
    <property type="entry name" value="RIBOKINASE"/>
    <property type="match status" value="1"/>
</dbReference>
<keyword evidence="1" id="KW-0808">Transferase</keyword>
<dbReference type="InterPro" id="IPR029056">
    <property type="entry name" value="Ribokinase-like"/>
</dbReference>
<dbReference type="InterPro" id="IPR002139">
    <property type="entry name" value="Ribo/fructo_kinase"/>
</dbReference>
<keyword evidence="2 4" id="KW-0418">Kinase</keyword>
<name>A0A4R6RV40_LABRH</name>
<organism evidence="4 5">
    <name type="scientific">Labedaea rhizosphaerae</name>
    <dbReference type="NCBI Taxonomy" id="598644"/>
    <lineage>
        <taxon>Bacteria</taxon>
        <taxon>Bacillati</taxon>
        <taxon>Actinomycetota</taxon>
        <taxon>Actinomycetes</taxon>
        <taxon>Pseudonocardiales</taxon>
        <taxon>Pseudonocardiaceae</taxon>
        <taxon>Labedaea</taxon>
    </lineage>
</organism>
<dbReference type="InterPro" id="IPR011611">
    <property type="entry name" value="PfkB_dom"/>
</dbReference>
<evidence type="ECO:0000256" key="1">
    <source>
        <dbReference type="ARBA" id="ARBA00022679"/>
    </source>
</evidence>
<dbReference type="Pfam" id="PF00294">
    <property type="entry name" value="PfkB"/>
    <property type="match status" value="1"/>
</dbReference>
<comment type="caution">
    <text evidence="4">The sequence shown here is derived from an EMBL/GenBank/DDBJ whole genome shotgun (WGS) entry which is preliminary data.</text>
</comment>
<dbReference type="GO" id="GO:0005829">
    <property type="term" value="C:cytosol"/>
    <property type="evidence" value="ECO:0007669"/>
    <property type="project" value="TreeGrafter"/>
</dbReference>
<dbReference type="RefSeq" id="WP_133854232.1">
    <property type="nucleotide sequence ID" value="NZ_SNXZ01000011.1"/>
</dbReference>
<evidence type="ECO:0000259" key="3">
    <source>
        <dbReference type="Pfam" id="PF00294"/>
    </source>
</evidence>
<dbReference type="OrthoDB" id="7946249at2"/>
<dbReference type="Gene3D" id="3.40.1190.20">
    <property type="match status" value="1"/>
</dbReference>
<protein>
    <submittedName>
        <fullName evidence="4">Ribokinase</fullName>
    </submittedName>
</protein>
<gene>
    <name evidence="4" type="ORF">EV186_11182</name>
</gene>
<proteinExistence type="predicted"/>
<dbReference type="PRINTS" id="PR00990">
    <property type="entry name" value="RIBOKINASE"/>
</dbReference>
<reference evidence="4 5" key="1">
    <citation type="submission" date="2019-03" db="EMBL/GenBank/DDBJ databases">
        <title>Genomic Encyclopedia of Type Strains, Phase IV (KMG-IV): sequencing the most valuable type-strain genomes for metagenomic binning, comparative biology and taxonomic classification.</title>
        <authorList>
            <person name="Goeker M."/>
        </authorList>
    </citation>
    <scope>NUCLEOTIDE SEQUENCE [LARGE SCALE GENOMIC DNA]</scope>
    <source>
        <strain evidence="4 5">DSM 45361</strain>
    </source>
</reference>
<dbReference type="GO" id="GO:0016301">
    <property type="term" value="F:kinase activity"/>
    <property type="evidence" value="ECO:0007669"/>
    <property type="project" value="UniProtKB-KW"/>
</dbReference>
<accession>A0A4R6RV40</accession>
<dbReference type="Proteomes" id="UP000295444">
    <property type="component" value="Unassembled WGS sequence"/>
</dbReference>
<dbReference type="AlphaFoldDB" id="A0A4R6RV40"/>
<sequence>MADIAVVGQIARDLVLLVDDLPDARSSTSVRQRKEMLGGKGANIAVGATQQGAQVALIGVVGADDRGAELLTAARADGLDVHGVQKRGTSGLIVNVLTTQGKWRYFEDLPELLTAADIAAAESVLRGARSVVLQLQQPTDAILYAARIARDAGARVVADGVPADHQDEILAAVDVLRVDHHEGELLTGRSLSNEDDALEAANAVLERGPSLVVMAVDPVGNLFTWPGGHLLVPLDDTPVVDTTGSGDALVATLTWELTQGHPIEHAARRAAAAASATVGHPGGRPDLG</sequence>
<dbReference type="PANTHER" id="PTHR10584">
    <property type="entry name" value="SUGAR KINASE"/>
    <property type="match status" value="1"/>
</dbReference>
<evidence type="ECO:0000313" key="4">
    <source>
        <dbReference type="EMBL" id="TDP89956.1"/>
    </source>
</evidence>